<keyword evidence="4" id="KW-1185">Reference proteome</keyword>
<dbReference type="PaxDb" id="35128-Thaps25340"/>
<dbReference type="EMBL" id="CP001159">
    <property type="protein sequence ID" value="ACI64104.1"/>
    <property type="molecule type" value="Genomic_DNA"/>
</dbReference>
<dbReference type="HOGENOM" id="CLU_057612_0_0_1"/>
<sequence>MPIIRRKSMVLAAAMARMSCRNSGSIIGSGGCAGVRAFVTSLLVASPRRGSYITNYASFNRSSQSSPIASSSLSSRRYLSSSGNQSDEDILPNKTGDRNGLIRHQIIADDGHPLRIYSRVASNPSQSNTLLSPTPPNSRSILLLHGRTWSSQPVFDLRTSPSDMKQQSTLQCLAELGFNVYALDLRGFGETPRDTDEDGNGGYTTPKRCVEDVRCAIEWICERHRDATPGTNGVDGSNNESNDSSVTDPTKINTKPALLGWSQGALVAQMYAQQYGASTLSDLVLFGSIYDPRVIYPRKPLYDPSGKLVSGGSNAVKPPAPEVANTDIAALEDFTLPGTICDEAALAFSSLALTVDATKAAWDELHEFNTCNPAMVHTPTLVIVGAQDPYVSWEAQRELYERLGTEDKVWCVLPGCDHAAHILKARKMFVRSVVGFLMRKDGF</sequence>
<evidence type="ECO:0000259" key="2">
    <source>
        <dbReference type="Pfam" id="PF12697"/>
    </source>
</evidence>
<dbReference type="PANTHER" id="PTHR43798:SF33">
    <property type="entry name" value="HYDROLASE, PUTATIVE (AFU_ORTHOLOGUE AFUA_2G14860)-RELATED"/>
    <property type="match status" value="1"/>
</dbReference>
<dbReference type="PROSITE" id="PS51257">
    <property type="entry name" value="PROKAR_LIPOPROTEIN"/>
    <property type="match status" value="1"/>
</dbReference>
<protein>
    <recommendedName>
        <fullName evidence="2">AB hydrolase-1 domain-containing protein</fullName>
    </recommendedName>
</protein>
<gene>
    <name evidence="3" type="ORF">THAPS_25340</name>
</gene>
<dbReference type="SUPFAM" id="SSF53474">
    <property type="entry name" value="alpha/beta-Hydrolases"/>
    <property type="match status" value="1"/>
</dbReference>
<dbReference type="KEGG" id="tps:THAPS_25340"/>
<feature type="region of interest" description="Disordered" evidence="1">
    <location>
        <begin position="76"/>
        <end position="97"/>
    </location>
</feature>
<dbReference type="eggNOG" id="ENOG502SKE2">
    <property type="taxonomic scope" value="Eukaryota"/>
</dbReference>
<dbReference type="InterPro" id="IPR050266">
    <property type="entry name" value="AB_hydrolase_sf"/>
</dbReference>
<dbReference type="Gene3D" id="3.40.50.1820">
    <property type="entry name" value="alpha/beta hydrolase"/>
    <property type="match status" value="1"/>
</dbReference>
<feature type="region of interest" description="Disordered" evidence="1">
    <location>
        <begin position="227"/>
        <end position="251"/>
    </location>
</feature>
<reference evidence="3 4" key="2">
    <citation type="journal article" date="2008" name="Nature">
        <title>The Phaeodactylum genome reveals the evolutionary history of diatom genomes.</title>
        <authorList>
            <person name="Bowler C."/>
            <person name="Allen A.E."/>
            <person name="Badger J.H."/>
            <person name="Grimwood J."/>
            <person name="Jabbari K."/>
            <person name="Kuo A."/>
            <person name="Maheswari U."/>
            <person name="Martens C."/>
            <person name="Maumus F."/>
            <person name="Otillar R.P."/>
            <person name="Rayko E."/>
            <person name="Salamov A."/>
            <person name="Vandepoele K."/>
            <person name="Beszteri B."/>
            <person name="Gruber A."/>
            <person name="Heijde M."/>
            <person name="Katinka M."/>
            <person name="Mock T."/>
            <person name="Valentin K."/>
            <person name="Verret F."/>
            <person name="Berges J.A."/>
            <person name="Brownlee C."/>
            <person name="Cadoret J.P."/>
            <person name="Chiovitti A."/>
            <person name="Choi C.J."/>
            <person name="Coesel S."/>
            <person name="De Martino A."/>
            <person name="Detter J.C."/>
            <person name="Durkin C."/>
            <person name="Falciatore A."/>
            <person name="Fournet J."/>
            <person name="Haruta M."/>
            <person name="Huysman M.J."/>
            <person name="Jenkins B.D."/>
            <person name="Jiroutova K."/>
            <person name="Jorgensen R.E."/>
            <person name="Joubert Y."/>
            <person name="Kaplan A."/>
            <person name="Kroger N."/>
            <person name="Kroth P.G."/>
            <person name="La Roche J."/>
            <person name="Lindquist E."/>
            <person name="Lommer M."/>
            <person name="Martin-Jezequel V."/>
            <person name="Lopez P.J."/>
            <person name="Lucas S."/>
            <person name="Mangogna M."/>
            <person name="McGinnis K."/>
            <person name="Medlin L.K."/>
            <person name="Montsant A."/>
            <person name="Oudot-Le Secq M.P."/>
            <person name="Napoli C."/>
            <person name="Obornik M."/>
            <person name="Parker M.S."/>
            <person name="Petit J.L."/>
            <person name="Porcel B.M."/>
            <person name="Poulsen N."/>
            <person name="Robison M."/>
            <person name="Rychlewski L."/>
            <person name="Rynearson T.A."/>
            <person name="Schmutz J."/>
            <person name="Shapiro H."/>
            <person name="Siaut M."/>
            <person name="Stanley M."/>
            <person name="Sussman M.R."/>
            <person name="Taylor A.R."/>
            <person name="Vardi A."/>
            <person name="von Dassow P."/>
            <person name="Vyverman W."/>
            <person name="Willis A."/>
            <person name="Wyrwicz L.S."/>
            <person name="Rokhsar D.S."/>
            <person name="Weissenbach J."/>
            <person name="Armbrust E.V."/>
            <person name="Green B.R."/>
            <person name="Van de Peer Y."/>
            <person name="Grigoriev I.V."/>
        </authorList>
    </citation>
    <scope>NUCLEOTIDE SEQUENCE [LARGE SCALE GENOMIC DNA]</scope>
    <source>
        <strain evidence="3 4">CCMP1335</strain>
    </source>
</reference>
<feature type="compositionally biased region" description="Polar residues" evidence="1">
    <location>
        <begin position="229"/>
        <end position="251"/>
    </location>
</feature>
<dbReference type="InParanoid" id="B5YLM2"/>
<dbReference type="InterPro" id="IPR029058">
    <property type="entry name" value="AB_hydrolase_fold"/>
</dbReference>
<dbReference type="Proteomes" id="UP000001449">
    <property type="component" value="Chromosome 18"/>
</dbReference>
<reference evidence="3 4" key="1">
    <citation type="journal article" date="2004" name="Science">
        <title>The genome of the diatom Thalassiosira pseudonana: ecology, evolution, and metabolism.</title>
        <authorList>
            <person name="Armbrust E.V."/>
            <person name="Berges J.A."/>
            <person name="Bowler C."/>
            <person name="Green B.R."/>
            <person name="Martinez D."/>
            <person name="Putnam N.H."/>
            <person name="Zhou S."/>
            <person name="Allen A.E."/>
            <person name="Apt K.E."/>
            <person name="Bechner M."/>
            <person name="Brzezinski M.A."/>
            <person name="Chaal B.K."/>
            <person name="Chiovitti A."/>
            <person name="Davis A.K."/>
            <person name="Demarest M.S."/>
            <person name="Detter J.C."/>
            <person name="Glavina T."/>
            <person name="Goodstein D."/>
            <person name="Hadi M.Z."/>
            <person name="Hellsten U."/>
            <person name="Hildebrand M."/>
            <person name="Jenkins B.D."/>
            <person name="Jurka J."/>
            <person name="Kapitonov V.V."/>
            <person name="Kroger N."/>
            <person name="Lau W.W."/>
            <person name="Lane T.W."/>
            <person name="Larimer F.W."/>
            <person name="Lippmeier J.C."/>
            <person name="Lucas S."/>
            <person name="Medina M."/>
            <person name="Montsant A."/>
            <person name="Obornik M."/>
            <person name="Parker M.S."/>
            <person name="Palenik B."/>
            <person name="Pazour G.J."/>
            <person name="Richardson P.M."/>
            <person name="Rynearson T.A."/>
            <person name="Saito M.A."/>
            <person name="Schwartz D.C."/>
            <person name="Thamatrakoln K."/>
            <person name="Valentin K."/>
            <person name="Vardi A."/>
            <person name="Wilkerson F.P."/>
            <person name="Rokhsar D.S."/>
        </authorList>
    </citation>
    <scope>NUCLEOTIDE SEQUENCE [LARGE SCALE GENOMIC DNA]</scope>
    <source>
        <strain evidence="3 4">CCMP1335</strain>
    </source>
</reference>
<evidence type="ECO:0000313" key="3">
    <source>
        <dbReference type="EMBL" id="ACI64104.1"/>
    </source>
</evidence>
<dbReference type="Pfam" id="PF12697">
    <property type="entry name" value="Abhydrolase_6"/>
    <property type="match status" value="1"/>
</dbReference>
<dbReference type="GeneID" id="7444241"/>
<feature type="domain" description="AB hydrolase-1" evidence="2">
    <location>
        <begin position="141"/>
        <end position="422"/>
    </location>
</feature>
<name>B5YLM2_THAPS</name>
<dbReference type="AlphaFoldDB" id="B5YLM2"/>
<organism evidence="3 4">
    <name type="scientific">Thalassiosira pseudonana</name>
    <name type="common">Marine diatom</name>
    <name type="synonym">Cyclotella nana</name>
    <dbReference type="NCBI Taxonomy" id="35128"/>
    <lineage>
        <taxon>Eukaryota</taxon>
        <taxon>Sar</taxon>
        <taxon>Stramenopiles</taxon>
        <taxon>Ochrophyta</taxon>
        <taxon>Bacillariophyta</taxon>
        <taxon>Coscinodiscophyceae</taxon>
        <taxon>Thalassiosirophycidae</taxon>
        <taxon>Thalassiosirales</taxon>
        <taxon>Thalassiosiraceae</taxon>
        <taxon>Thalassiosira</taxon>
    </lineage>
</organism>
<dbReference type="PANTHER" id="PTHR43798">
    <property type="entry name" value="MONOACYLGLYCEROL LIPASE"/>
    <property type="match status" value="1"/>
</dbReference>
<evidence type="ECO:0000313" key="4">
    <source>
        <dbReference type="Proteomes" id="UP000001449"/>
    </source>
</evidence>
<evidence type="ECO:0000256" key="1">
    <source>
        <dbReference type="SAM" id="MobiDB-lite"/>
    </source>
</evidence>
<proteinExistence type="predicted"/>
<dbReference type="GO" id="GO:0016020">
    <property type="term" value="C:membrane"/>
    <property type="evidence" value="ECO:0000318"/>
    <property type="project" value="GO_Central"/>
</dbReference>
<dbReference type="InterPro" id="IPR000073">
    <property type="entry name" value="AB_hydrolase_1"/>
</dbReference>
<dbReference type="RefSeq" id="XP_002295387.1">
    <property type="nucleotide sequence ID" value="XM_002295351.1"/>
</dbReference>
<accession>B5YLM2</accession>
<feature type="compositionally biased region" description="Low complexity" evidence="1">
    <location>
        <begin position="76"/>
        <end position="85"/>
    </location>
</feature>